<proteinExistence type="predicted"/>
<dbReference type="Proteomes" id="UP000000552">
    <property type="component" value="Chromosome"/>
</dbReference>
<accession>Q98GS8</accession>
<evidence type="ECO:0000313" key="1">
    <source>
        <dbReference type="EMBL" id="BAB50138.1"/>
    </source>
</evidence>
<dbReference type="KEGG" id="mlo:msr3193"/>
<dbReference type="AlphaFoldDB" id="Q98GS8"/>
<gene>
    <name evidence="1" type="ordered locus">msr3193</name>
</gene>
<sequence length="98" mass="10524">MALSGVLAPRRLEMTRTDENITMTSGEFAHLGEGSVAYLRKVSSDELLGRFPNIGEIAPGLELWALFAANGQPILLSDARDRALAGAMENDLTTVAIH</sequence>
<dbReference type="Pfam" id="PF06620">
    <property type="entry name" value="DUF1150"/>
    <property type="match status" value="1"/>
</dbReference>
<dbReference type="EMBL" id="BA000012">
    <property type="protein sequence ID" value="BAB50138.1"/>
    <property type="molecule type" value="Genomic_DNA"/>
</dbReference>
<dbReference type="eggNOG" id="COG5568">
    <property type="taxonomic scope" value="Bacteria"/>
</dbReference>
<reference evidence="1 2" key="1">
    <citation type="journal article" date="2000" name="DNA Res.">
        <title>Complete genome structure of the nitrogen-fixing symbiotic bacterium Mesorhizobium loti.</title>
        <authorList>
            <person name="Kaneko T."/>
            <person name="Nakamura Y."/>
            <person name="Sato S."/>
            <person name="Asamizu E."/>
            <person name="Kato T."/>
            <person name="Sasamoto S."/>
            <person name="Watanabe A."/>
            <person name="Idesawa K."/>
            <person name="Ishikawa A."/>
            <person name="Kawashima K."/>
            <person name="Kimura T."/>
            <person name="Kishida Y."/>
            <person name="Kiyokawa C."/>
            <person name="Kohara M."/>
            <person name="Matsumoto M."/>
            <person name="Matsuno A."/>
            <person name="Mochizuki Y."/>
            <person name="Nakayama S."/>
            <person name="Nakazaki N."/>
            <person name="Shimpo S."/>
            <person name="Sugimoto M."/>
            <person name="Takeuchi C."/>
            <person name="Yamada M."/>
            <person name="Tabata S."/>
        </authorList>
    </citation>
    <scope>NUCLEOTIDE SEQUENCE [LARGE SCALE GENOMIC DNA]</scope>
    <source>
        <strain evidence="2">LMG 29417 / CECT 9101 / MAFF 303099</strain>
    </source>
</reference>
<protein>
    <submittedName>
        <fullName evidence="1">Msr3193 protein</fullName>
    </submittedName>
</protein>
<dbReference type="InterPro" id="IPR009531">
    <property type="entry name" value="DUF1150"/>
</dbReference>
<dbReference type="HOGENOM" id="CLU_181511_0_0_5"/>
<organism evidence="1 2">
    <name type="scientific">Mesorhizobium japonicum (strain LMG 29417 / CECT 9101 / MAFF 303099)</name>
    <name type="common">Mesorhizobium loti (strain MAFF 303099)</name>
    <dbReference type="NCBI Taxonomy" id="266835"/>
    <lineage>
        <taxon>Bacteria</taxon>
        <taxon>Pseudomonadati</taxon>
        <taxon>Pseudomonadota</taxon>
        <taxon>Alphaproteobacteria</taxon>
        <taxon>Hyphomicrobiales</taxon>
        <taxon>Phyllobacteriaceae</taxon>
        <taxon>Mesorhizobium</taxon>
    </lineage>
</organism>
<name>Q98GS8_RHILO</name>
<evidence type="ECO:0000313" key="2">
    <source>
        <dbReference type="Proteomes" id="UP000000552"/>
    </source>
</evidence>